<protein>
    <submittedName>
        <fullName evidence="2">9986_t:CDS:1</fullName>
    </submittedName>
</protein>
<name>A0A9N9FB98_9GLOM</name>
<dbReference type="SUPFAM" id="SSF54695">
    <property type="entry name" value="POZ domain"/>
    <property type="match status" value="1"/>
</dbReference>
<evidence type="ECO:0000313" key="3">
    <source>
        <dbReference type="Proteomes" id="UP000789831"/>
    </source>
</evidence>
<dbReference type="OrthoDB" id="6359943at2759"/>
<dbReference type="AlphaFoldDB" id="A0A9N9FB98"/>
<organism evidence="2 3">
    <name type="scientific">Ambispora gerdemannii</name>
    <dbReference type="NCBI Taxonomy" id="144530"/>
    <lineage>
        <taxon>Eukaryota</taxon>
        <taxon>Fungi</taxon>
        <taxon>Fungi incertae sedis</taxon>
        <taxon>Mucoromycota</taxon>
        <taxon>Glomeromycotina</taxon>
        <taxon>Glomeromycetes</taxon>
        <taxon>Archaeosporales</taxon>
        <taxon>Ambisporaceae</taxon>
        <taxon>Ambispora</taxon>
    </lineage>
</organism>
<sequence>MPPQVAMHASQSPDSQSINEQTIVELMQQGFVSEAEELLPPPPHLPPTSAAPTDAQTQEATGGPDYHEFLCQYLYQCFVNGEFCNLLVHVPFREAPYQLHSHIVAKSPYLFHLLSNAAATTESDYTHPISITLNELADPYITDEAFTICLSHLYLSQMHCVTGENAHHVLAAASLLGIGDLCEFATNVACENIDEHNVVAYIEWSDHASPYGYTQQIRERAYTFLLRDFPEMTSAFDENGSTGSGYKRLCGYYVQLPFDLLRLCLESKELQVPSVQKRVQLAQDVVTTWNQINSNEQAIVTTGFTEDQAVLISKTTSRRTKKNQ</sequence>
<dbReference type="Gene3D" id="3.30.710.10">
    <property type="entry name" value="Potassium Channel Kv1.1, Chain A"/>
    <property type="match status" value="1"/>
</dbReference>
<dbReference type="Proteomes" id="UP000789831">
    <property type="component" value="Unassembled WGS sequence"/>
</dbReference>
<feature type="region of interest" description="Disordered" evidence="1">
    <location>
        <begin position="37"/>
        <end position="61"/>
    </location>
</feature>
<comment type="caution">
    <text evidence="2">The sequence shown here is derived from an EMBL/GenBank/DDBJ whole genome shotgun (WGS) entry which is preliminary data.</text>
</comment>
<dbReference type="PANTHER" id="PTHR47369:SF2">
    <property type="entry name" value="BTB_POZ DOMAIN-CONTAINING PROTEIN 2"/>
    <property type="match status" value="1"/>
</dbReference>
<proteinExistence type="predicted"/>
<keyword evidence="3" id="KW-1185">Reference proteome</keyword>
<evidence type="ECO:0000256" key="1">
    <source>
        <dbReference type="SAM" id="MobiDB-lite"/>
    </source>
</evidence>
<accession>A0A9N9FB98</accession>
<evidence type="ECO:0000313" key="2">
    <source>
        <dbReference type="EMBL" id="CAG8522726.1"/>
    </source>
</evidence>
<dbReference type="PANTHER" id="PTHR47369">
    <property type="entry name" value="BTB/POZ DOMAIN-CONTAINING PROTEIN"/>
    <property type="match status" value="1"/>
</dbReference>
<reference evidence="2" key="1">
    <citation type="submission" date="2021-06" db="EMBL/GenBank/DDBJ databases">
        <authorList>
            <person name="Kallberg Y."/>
            <person name="Tangrot J."/>
            <person name="Rosling A."/>
        </authorList>
    </citation>
    <scope>NUCLEOTIDE SEQUENCE</scope>
    <source>
        <strain evidence="2">MT106</strain>
    </source>
</reference>
<gene>
    <name evidence="2" type="ORF">AGERDE_LOCUS5322</name>
</gene>
<dbReference type="InterPro" id="IPR011333">
    <property type="entry name" value="SKP1/BTB/POZ_sf"/>
</dbReference>
<dbReference type="EMBL" id="CAJVPL010000702">
    <property type="protein sequence ID" value="CAG8522726.1"/>
    <property type="molecule type" value="Genomic_DNA"/>
</dbReference>